<dbReference type="AlphaFoldDB" id="A0A7J9GKS4"/>
<dbReference type="EMBL" id="JABFAD010000005">
    <property type="protein sequence ID" value="MBA0798173.1"/>
    <property type="molecule type" value="Genomic_DNA"/>
</dbReference>
<keyword evidence="2" id="KW-1185">Reference proteome</keyword>
<feature type="non-terminal residue" evidence="1">
    <location>
        <position position="41"/>
    </location>
</feature>
<comment type="caution">
    <text evidence="1">The sequence shown here is derived from an EMBL/GenBank/DDBJ whole genome shotgun (WGS) entry which is preliminary data.</text>
</comment>
<evidence type="ECO:0000313" key="1">
    <source>
        <dbReference type="EMBL" id="MBA0798173.1"/>
    </source>
</evidence>
<proteinExistence type="predicted"/>
<protein>
    <submittedName>
        <fullName evidence="1">Uncharacterized protein</fullName>
    </submittedName>
</protein>
<dbReference type="Proteomes" id="UP000593560">
    <property type="component" value="Unassembled WGS sequence"/>
</dbReference>
<reference evidence="1 2" key="1">
    <citation type="journal article" date="2019" name="Genome Biol. Evol.">
        <title>Insights into the evolution of the New World diploid cottons (Gossypium, subgenus Houzingenia) based on genome sequencing.</title>
        <authorList>
            <person name="Grover C.E."/>
            <person name="Arick M.A. 2nd"/>
            <person name="Thrash A."/>
            <person name="Conover J.L."/>
            <person name="Sanders W.S."/>
            <person name="Peterson D.G."/>
            <person name="Frelichowski J.E."/>
            <person name="Scheffler J.A."/>
            <person name="Scheffler B.E."/>
            <person name="Wendel J.F."/>
        </authorList>
    </citation>
    <scope>NUCLEOTIDE SEQUENCE [LARGE SCALE GENOMIC DNA]</scope>
    <source>
        <strain evidence="1">0</strain>
        <tissue evidence="1">Leaf</tissue>
    </source>
</reference>
<organism evidence="1 2">
    <name type="scientific">Gossypium harknessii</name>
    <dbReference type="NCBI Taxonomy" id="34285"/>
    <lineage>
        <taxon>Eukaryota</taxon>
        <taxon>Viridiplantae</taxon>
        <taxon>Streptophyta</taxon>
        <taxon>Embryophyta</taxon>
        <taxon>Tracheophyta</taxon>
        <taxon>Spermatophyta</taxon>
        <taxon>Magnoliopsida</taxon>
        <taxon>eudicotyledons</taxon>
        <taxon>Gunneridae</taxon>
        <taxon>Pentapetalae</taxon>
        <taxon>rosids</taxon>
        <taxon>malvids</taxon>
        <taxon>Malvales</taxon>
        <taxon>Malvaceae</taxon>
        <taxon>Malvoideae</taxon>
        <taxon>Gossypium</taxon>
    </lineage>
</organism>
<gene>
    <name evidence="1" type="ORF">Gohar_008789</name>
</gene>
<name>A0A7J9GKS4_9ROSI</name>
<evidence type="ECO:0000313" key="2">
    <source>
        <dbReference type="Proteomes" id="UP000593560"/>
    </source>
</evidence>
<dbReference type="OrthoDB" id="992872at2759"/>
<accession>A0A7J9GKS4</accession>
<sequence length="41" mass="4519">MTLVVGKDMETGSFARTFSNIGLDYGNQDSVIANCNNEYDK</sequence>